<dbReference type="InterPro" id="IPR046947">
    <property type="entry name" value="LytR-like"/>
</dbReference>
<dbReference type="PANTHER" id="PTHR37299">
    <property type="entry name" value="TRANSCRIPTIONAL REGULATOR-RELATED"/>
    <property type="match status" value="1"/>
</dbReference>
<dbReference type="SMART" id="SM00850">
    <property type="entry name" value="LytTR"/>
    <property type="match status" value="1"/>
</dbReference>
<dbReference type="Proteomes" id="UP000004322">
    <property type="component" value="Unassembled WGS sequence"/>
</dbReference>
<sequence>MKILILDDEQLARQELSFLIQNSSQIAQPEIFEAEDISSAEKILFRQAIDLIFLDISLSEENGFTLANQLEQLAQPPLVVFATAYDDYAVQAFDSNAVDYVLKPFEQERIDKALAKAQKIQQLNITETAAVKPQKSVELLTLTLADRSVVLKLPDIVAASVEDGELTVSTKDSSYTVKKPLNWFKKRAVSPNFLQIHRNTIVNLEMIKEIQPWFNHTLLLVMTNGEKFPVGRSYLKALNNHLTL</sequence>
<dbReference type="PANTHER" id="PTHR37299:SF1">
    <property type="entry name" value="STAGE 0 SPORULATION PROTEIN A HOMOLOG"/>
    <property type="match status" value="1"/>
</dbReference>
<evidence type="ECO:0000259" key="3">
    <source>
        <dbReference type="PROSITE" id="PS50930"/>
    </source>
</evidence>
<feature type="domain" description="Response regulatory" evidence="2">
    <location>
        <begin position="2"/>
        <end position="118"/>
    </location>
</feature>
<dbReference type="Gene3D" id="2.40.50.40">
    <property type="match status" value="1"/>
</dbReference>
<evidence type="ECO:0000256" key="1">
    <source>
        <dbReference type="PROSITE-ProRule" id="PRU00169"/>
    </source>
</evidence>
<comment type="caution">
    <text evidence="4">The sequence shown here is derived from an EMBL/GenBank/DDBJ whole genome shotgun (WGS) entry which is preliminary data.</text>
</comment>
<feature type="domain" description="HTH LytTR-type" evidence="3">
    <location>
        <begin position="140"/>
        <end position="244"/>
    </location>
</feature>
<dbReference type="EMBL" id="AEUV02000002">
    <property type="protein sequence ID" value="EHI73606.1"/>
    <property type="molecule type" value="Genomic_DNA"/>
</dbReference>
<dbReference type="InterPro" id="IPR001789">
    <property type="entry name" value="Sig_transdc_resp-reg_receiver"/>
</dbReference>
<dbReference type="PROSITE" id="PS50110">
    <property type="entry name" value="RESPONSE_REGULATORY"/>
    <property type="match status" value="1"/>
</dbReference>
<dbReference type="eggNOG" id="COG3279">
    <property type="taxonomic scope" value="Bacteria"/>
</dbReference>
<dbReference type="SMART" id="SM00448">
    <property type="entry name" value="REC"/>
    <property type="match status" value="1"/>
</dbReference>
<evidence type="ECO:0000313" key="5">
    <source>
        <dbReference type="Proteomes" id="UP000004322"/>
    </source>
</evidence>
<dbReference type="InterPro" id="IPR007492">
    <property type="entry name" value="LytTR_DNA-bd_dom"/>
</dbReference>
<evidence type="ECO:0000259" key="2">
    <source>
        <dbReference type="PROSITE" id="PS50110"/>
    </source>
</evidence>
<reference evidence="4" key="1">
    <citation type="submission" date="2011-07" db="EMBL/GenBank/DDBJ databases">
        <authorList>
            <person name="Stanhope M.J."/>
            <person name="Durkin A.S."/>
            <person name="Hostetler J."/>
            <person name="Kim M."/>
            <person name="Radune D."/>
            <person name="Singh I."/>
            <person name="Town C.D."/>
        </authorList>
    </citation>
    <scope>NUCLEOTIDE SEQUENCE [LARGE SCALE GENOMIC DNA]</scope>
    <source>
        <strain evidence="4">HS-6</strain>
    </source>
</reference>
<dbReference type="InterPro" id="IPR011006">
    <property type="entry name" value="CheY-like_superfamily"/>
</dbReference>
<organism evidence="4 5">
    <name type="scientific">Streptococcus criceti HS-6</name>
    <dbReference type="NCBI Taxonomy" id="873449"/>
    <lineage>
        <taxon>Bacteria</taxon>
        <taxon>Bacillati</taxon>
        <taxon>Bacillota</taxon>
        <taxon>Bacilli</taxon>
        <taxon>Lactobacillales</taxon>
        <taxon>Streptococcaceae</taxon>
        <taxon>Streptococcus</taxon>
    </lineage>
</organism>
<name>G5JSV3_STRCG</name>
<keyword evidence="5" id="KW-1185">Reference proteome</keyword>
<feature type="modified residue" description="4-aspartylphosphate" evidence="1">
    <location>
        <position position="55"/>
    </location>
</feature>
<dbReference type="OrthoDB" id="9809318at2"/>
<dbReference type="STRING" id="873449.STRCR_2224"/>
<dbReference type="GO" id="GO:0000156">
    <property type="term" value="F:phosphorelay response regulator activity"/>
    <property type="evidence" value="ECO:0007669"/>
    <property type="project" value="InterPro"/>
</dbReference>
<dbReference type="Pfam" id="PF04397">
    <property type="entry name" value="LytTR"/>
    <property type="match status" value="1"/>
</dbReference>
<dbReference type="SUPFAM" id="SSF52172">
    <property type="entry name" value="CheY-like"/>
    <property type="match status" value="1"/>
</dbReference>
<dbReference type="RefSeq" id="WP_004225806.1">
    <property type="nucleotide sequence ID" value="NZ_AEUV02000002.1"/>
</dbReference>
<evidence type="ECO:0000313" key="4">
    <source>
        <dbReference type="EMBL" id="EHI73606.1"/>
    </source>
</evidence>
<dbReference type="GO" id="GO:0003677">
    <property type="term" value="F:DNA binding"/>
    <property type="evidence" value="ECO:0007669"/>
    <property type="project" value="InterPro"/>
</dbReference>
<dbReference type="PROSITE" id="PS50930">
    <property type="entry name" value="HTH_LYTTR"/>
    <property type="match status" value="1"/>
</dbReference>
<dbReference type="Pfam" id="PF00072">
    <property type="entry name" value="Response_reg"/>
    <property type="match status" value="1"/>
</dbReference>
<protein>
    <submittedName>
        <fullName evidence="4">Sensory transduction protein LytT</fullName>
    </submittedName>
</protein>
<accession>G5JSV3</accession>
<keyword evidence="1" id="KW-0597">Phosphoprotein</keyword>
<dbReference type="Gene3D" id="2.20.25.10">
    <property type="match status" value="1"/>
</dbReference>
<proteinExistence type="predicted"/>
<dbReference type="AlphaFoldDB" id="G5JSV3"/>
<dbReference type="Gene3D" id="3.40.50.2300">
    <property type="match status" value="1"/>
</dbReference>
<gene>
    <name evidence="4" type="primary">lytT</name>
    <name evidence="4" type="ORF">STRCR_2224</name>
</gene>